<sequence>MVHVTELPPEILSEIFRYTDSKYREECRTLCRCFFNVIERDKPKRPISVYLKVNSSLKVREHVVLLWDKSRDYFLEVPASVFFPTLSSRFVVDELSLKFESKMFESRKKIKDKFYSVLVSKLEMCHKTKKLVLDFEDYSQAPQVDLENLLSSAENLAHIKCLEVKYKKGGFDLWSDSTKRMTKHLISLVEQVPQITQIAVNGQLGNEILDFLVKETQRDVSQLDASVTCKESEVVEFIKALLDDPRELSATNFSVSLPKSIFFPFRRQDVFDHLRTSLDVPIHNFESDVGQPIDVIVIPDNPKTPRWVVVVRKYDAYSFNLEMNLWHKSFLIKLVTMKSFNDGVASKERRPIVQIECEVDEEEPSIILDMRLEVVQGYKLYNKSKFQRLINENLKEVFPETNIVVNKIEMCTTY</sequence>
<dbReference type="OrthoDB" id="10522379at2759"/>
<accession>A0A4U5NB06</accession>
<dbReference type="EMBL" id="AZBU02000004">
    <property type="protein sequence ID" value="TKR79854.1"/>
    <property type="molecule type" value="Genomic_DNA"/>
</dbReference>
<comment type="caution">
    <text evidence="2">The sequence shown here is derived from an EMBL/GenBank/DDBJ whole genome shotgun (WGS) entry which is preliminary data.</text>
</comment>
<dbReference type="PROSITE" id="PS50181">
    <property type="entry name" value="FBOX"/>
    <property type="match status" value="1"/>
</dbReference>
<reference evidence="2 3" key="1">
    <citation type="journal article" date="2015" name="Genome Biol.">
        <title>Comparative genomics of Steinernema reveals deeply conserved gene regulatory networks.</title>
        <authorList>
            <person name="Dillman A.R."/>
            <person name="Macchietto M."/>
            <person name="Porter C.F."/>
            <person name="Rogers A."/>
            <person name="Williams B."/>
            <person name="Antoshechkin I."/>
            <person name="Lee M.M."/>
            <person name="Goodwin Z."/>
            <person name="Lu X."/>
            <person name="Lewis E.E."/>
            <person name="Goodrich-Blair H."/>
            <person name="Stock S.P."/>
            <person name="Adams B.J."/>
            <person name="Sternberg P.W."/>
            <person name="Mortazavi A."/>
        </authorList>
    </citation>
    <scope>NUCLEOTIDE SEQUENCE [LARGE SCALE GENOMIC DNA]</scope>
    <source>
        <strain evidence="2 3">ALL</strain>
    </source>
</reference>
<feature type="domain" description="F-box" evidence="1">
    <location>
        <begin position="1"/>
        <end position="53"/>
    </location>
</feature>
<keyword evidence="3" id="KW-1185">Reference proteome</keyword>
<proteinExistence type="predicted"/>
<dbReference type="SMART" id="SM00256">
    <property type="entry name" value="FBOX"/>
    <property type="match status" value="1"/>
</dbReference>
<gene>
    <name evidence="2" type="ORF">L596_014013</name>
</gene>
<organism evidence="2 3">
    <name type="scientific">Steinernema carpocapsae</name>
    <name type="common">Entomopathogenic nematode</name>
    <dbReference type="NCBI Taxonomy" id="34508"/>
    <lineage>
        <taxon>Eukaryota</taxon>
        <taxon>Metazoa</taxon>
        <taxon>Ecdysozoa</taxon>
        <taxon>Nematoda</taxon>
        <taxon>Chromadorea</taxon>
        <taxon>Rhabditida</taxon>
        <taxon>Tylenchina</taxon>
        <taxon>Panagrolaimomorpha</taxon>
        <taxon>Strongyloidoidea</taxon>
        <taxon>Steinernematidae</taxon>
        <taxon>Steinernema</taxon>
    </lineage>
</organism>
<dbReference type="InterPro" id="IPR001810">
    <property type="entry name" value="F-box_dom"/>
</dbReference>
<dbReference type="Pfam" id="PF00646">
    <property type="entry name" value="F-box"/>
    <property type="match status" value="1"/>
</dbReference>
<name>A0A4U5NB06_STECR</name>
<evidence type="ECO:0000313" key="2">
    <source>
        <dbReference type="EMBL" id="TKR79854.1"/>
    </source>
</evidence>
<dbReference type="SUPFAM" id="SSF81383">
    <property type="entry name" value="F-box domain"/>
    <property type="match status" value="1"/>
</dbReference>
<dbReference type="AlphaFoldDB" id="A0A4U5NB06"/>
<protein>
    <recommendedName>
        <fullName evidence="1">F-box domain-containing protein</fullName>
    </recommendedName>
</protein>
<evidence type="ECO:0000313" key="3">
    <source>
        <dbReference type="Proteomes" id="UP000298663"/>
    </source>
</evidence>
<evidence type="ECO:0000259" key="1">
    <source>
        <dbReference type="PROSITE" id="PS50181"/>
    </source>
</evidence>
<reference evidence="2 3" key="2">
    <citation type="journal article" date="2019" name="G3 (Bethesda)">
        <title>Hybrid Assembly of the Genome of the Entomopathogenic Nematode Steinernema carpocapsae Identifies the X-Chromosome.</title>
        <authorList>
            <person name="Serra L."/>
            <person name="Macchietto M."/>
            <person name="Macias-Munoz A."/>
            <person name="McGill C.J."/>
            <person name="Rodriguez I.M."/>
            <person name="Rodriguez B."/>
            <person name="Murad R."/>
            <person name="Mortazavi A."/>
        </authorList>
    </citation>
    <scope>NUCLEOTIDE SEQUENCE [LARGE SCALE GENOMIC DNA]</scope>
    <source>
        <strain evidence="2 3">ALL</strain>
    </source>
</reference>
<dbReference type="Proteomes" id="UP000298663">
    <property type="component" value="Unassembled WGS sequence"/>
</dbReference>
<dbReference type="InterPro" id="IPR036047">
    <property type="entry name" value="F-box-like_dom_sf"/>
</dbReference>